<dbReference type="Proteomes" id="UP000433577">
    <property type="component" value="Chromosome 1"/>
</dbReference>
<protein>
    <submittedName>
        <fullName evidence="2">DUF2007 domain-containing protein</fullName>
    </submittedName>
</protein>
<gene>
    <name evidence="2" type="ORF">FAZ98_09645</name>
</gene>
<sequence length="110" mass="12332">MLKLVRAPNLLIAQHWMNILATAGVPCELHNRYLSGAMGEIPAEQCAPEIWLTDERDEKLARRLIDEATQGPPAGAPSWRCAQCGETLEAQFTVCWNCGRDRDVRDLLDE</sequence>
<evidence type="ECO:0000313" key="3">
    <source>
        <dbReference type="Proteomes" id="UP000433577"/>
    </source>
</evidence>
<keyword evidence="3" id="KW-1185">Reference proteome</keyword>
<evidence type="ECO:0000313" key="2">
    <source>
        <dbReference type="EMBL" id="QGZ61970.1"/>
    </source>
</evidence>
<dbReference type="OrthoDB" id="9814654at2"/>
<dbReference type="EMBL" id="CP046913">
    <property type="protein sequence ID" value="QGZ61970.1"/>
    <property type="molecule type" value="Genomic_DNA"/>
</dbReference>
<proteinExistence type="predicted"/>
<dbReference type="AlphaFoldDB" id="A0A7Z2JGA4"/>
<dbReference type="Pfam" id="PF09413">
    <property type="entry name" value="DUF2007"/>
    <property type="match status" value="1"/>
</dbReference>
<dbReference type="RefSeq" id="WP_158950998.1">
    <property type="nucleotide sequence ID" value="NZ_CP046913.1"/>
</dbReference>
<evidence type="ECO:0000259" key="1">
    <source>
        <dbReference type="Pfam" id="PF09413"/>
    </source>
</evidence>
<reference evidence="2 3" key="1">
    <citation type="submission" date="2019-12" db="EMBL/GenBank/DDBJ databases">
        <title>Paraburkholderia acidiphila 7Q-K02 sp. nov and Paraburkholderia acidisoli DHF22 sp. nov., two strains isolated from forest soil.</title>
        <authorList>
            <person name="Gao Z."/>
            <person name="Qiu L."/>
        </authorList>
    </citation>
    <scope>NUCLEOTIDE SEQUENCE [LARGE SCALE GENOMIC DNA]</scope>
    <source>
        <strain evidence="2 3">DHF22</strain>
    </source>
</reference>
<dbReference type="InterPro" id="IPR018551">
    <property type="entry name" value="DUF2007"/>
</dbReference>
<name>A0A7Z2JGA4_9BURK</name>
<feature type="domain" description="DUF2007" evidence="1">
    <location>
        <begin position="1"/>
        <end position="68"/>
    </location>
</feature>
<accession>A0A7Z2JGA4</accession>
<organism evidence="2 3">
    <name type="scientific">Paraburkholderia acidisoli</name>
    <dbReference type="NCBI Taxonomy" id="2571748"/>
    <lineage>
        <taxon>Bacteria</taxon>
        <taxon>Pseudomonadati</taxon>
        <taxon>Pseudomonadota</taxon>
        <taxon>Betaproteobacteria</taxon>
        <taxon>Burkholderiales</taxon>
        <taxon>Burkholderiaceae</taxon>
        <taxon>Paraburkholderia</taxon>
    </lineage>
</organism>
<dbReference type="KEGG" id="pacs:FAZ98_09645"/>